<organism evidence="1 2">
    <name type="scientific">Candidatus Magasanikbacteria bacterium CG10_big_fil_rev_8_21_14_0_10_43_6</name>
    <dbReference type="NCBI Taxonomy" id="1974650"/>
    <lineage>
        <taxon>Bacteria</taxon>
        <taxon>Candidatus Magasanikiibacteriota</taxon>
    </lineage>
</organism>
<evidence type="ECO:0000313" key="2">
    <source>
        <dbReference type="Proteomes" id="UP000229362"/>
    </source>
</evidence>
<dbReference type="InterPro" id="IPR012337">
    <property type="entry name" value="RNaseH-like_sf"/>
</dbReference>
<dbReference type="GO" id="GO:0003676">
    <property type="term" value="F:nucleic acid binding"/>
    <property type="evidence" value="ECO:0007669"/>
    <property type="project" value="InterPro"/>
</dbReference>
<reference evidence="2" key="1">
    <citation type="submission" date="2017-09" db="EMBL/GenBank/DDBJ databases">
        <title>Depth-based differentiation of microbial function through sediment-hosted aquifers and enrichment of novel symbionts in the deep terrestrial subsurface.</title>
        <authorList>
            <person name="Probst A.J."/>
            <person name="Ladd B."/>
            <person name="Jarett J.K."/>
            <person name="Geller-Mcgrath D.E."/>
            <person name="Sieber C.M.K."/>
            <person name="Emerson J.B."/>
            <person name="Anantharaman K."/>
            <person name="Thomas B.C."/>
            <person name="Malmstrom R."/>
            <person name="Stieglmeier M."/>
            <person name="Klingl A."/>
            <person name="Woyke T."/>
            <person name="Ryan C.M."/>
            <person name="Banfield J.F."/>
        </authorList>
    </citation>
    <scope>NUCLEOTIDE SEQUENCE [LARGE SCALE GENOMIC DNA]</scope>
</reference>
<accession>A0A2M6VZX0</accession>
<gene>
    <name evidence="1" type="ORF">COU33_05365</name>
</gene>
<evidence type="ECO:0000313" key="1">
    <source>
        <dbReference type="EMBL" id="PIT86038.1"/>
    </source>
</evidence>
<dbReference type="AlphaFoldDB" id="A0A2M6VZX0"/>
<protein>
    <submittedName>
        <fullName evidence="1">Uncharacterized protein</fullName>
    </submittedName>
</protein>
<dbReference type="InterPro" id="IPR036397">
    <property type="entry name" value="RNaseH_sf"/>
</dbReference>
<comment type="caution">
    <text evidence="1">The sequence shown here is derived from an EMBL/GenBank/DDBJ whole genome shotgun (WGS) entry which is preliminary data.</text>
</comment>
<name>A0A2M6VZX0_9BACT</name>
<dbReference type="EMBL" id="PFBZ01000229">
    <property type="protein sequence ID" value="PIT86038.1"/>
    <property type="molecule type" value="Genomic_DNA"/>
</dbReference>
<dbReference type="SUPFAM" id="SSF53098">
    <property type="entry name" value="Ribonuclease H-like"/>
    <property type="match status" value="1"/>
</dbReference>
<sequence>MQTPYSDNIIFFDTEFTHLVPKIGELLSIGMVKYTGEELYLEFEYGVDPHPWVIENVLPTLKGNPVSKAVAREQLNEFVGDSKPYLMAYVNQFDAIYWYELFEDPKAHPSFWIPIDFASVLFGAGYDPNSMGKDRFFEELGVDKSVYNLHNALDDAQLLSVVYKKFIELQARKQAE</sequence>
<proteinExistence type="predicted"/>
<dbReference type="Gene3D" id="3.30.420.10">
    <property type="entry name" value="Ribonuclease H-like superfamily/Ribonuclease H"/>
    <property type="match status" value="1"/>
</dbReference>
<dbReference type="Proteomes" id="UP000229362">
    <property type="component" value="Unassembled WGS sequence"/>
</dbReference>